<accession>A0ABP9NVA6</accession>
<dbReference type="SUPFAM" id="SSF53335">
    <property type="entry name" value="S-adenosyl-L-methionine-dependent methyltransferases"/>
    <property type="match status" value="1"/>
</dbReference>
<dbReference type="Proteomes" id="UP001499852">
    <property type="component" value="Unassembled WGS sequence"/>
</dbReference>
<name>A0ABP9NVA6_9BACT</name>
<dbReference type="EC" id="2.1.1.33" evidence="7"/>
<keyword evidence="6 7" id="KW-0819">tRNA processing</keyword>
<keyword evidence="9" id="KW-1185">Reference proteome</keyword>
<dbReference type="PANTHER" id="PTHR23417:SF14">
    <property type="entry name" value="PENTACOTRIPEPTIDE-REPEAT REGION OF PRORP DOMAIN-CONTAINING PROTEIN"/>
    <property type="match status" value="1"/>
</dbReference>
<keyword evidence="3 7" id="KW-0489">Methyltransferase</keyword>
<dbReference type="PANTHER" id="PTHR23417">
    <property type="entry name" value="3-DEOXY-D-MANNO-OCTULOSONIC-ACID TRANSFERASE/TRNA GUANINE-N 7 - -METHYLTRANSFERASE"/>
    <property type="match status" value="1"/>
</dbReference>
<evidence type="ECO:0000256" key="1">
    <source>
        <dbReference type="ARBA" id="ARBA00000142"/>
    </source>
</evidence>
<comment type="similarity">
    <text evidence="7">Belongs to the class I-like SAM-binding methyltransferase superfamily. TrmB family.</text>
</comment>
<feature type="binding site" evidence="7">
    <location>
        <begin position="174"/>
        <end position="177"/>
    </location>
    <ligand>
        <name>substrate</name>
    </ligand>
</feature>
<feature type="binding site" evidence="7">
    <location>
        <position position="81"/>
    </location>
    <ligand>
        <name>S-adenosyl-L-methionine</name>
        <dbReference type="ChEBI" id="CHEBI:59789"/>
    </ligand>
</feature>
<keyword evidence="4 7" id="KW-0808">Transferase</keyword>
<proteinExistence type="inferred from homology"/>
<comment type="catalytic activity">
    <reaction evidence="1 7">
        <text>guanosine(46) in tRNA + S-adenosyl-L-methionine = N(7)-methylguanosine(46) in tRNA + S-adenosyl-L-homocysteine</text>
        <dbReference type="Rhea" id="RHEA:42708"/>
        <dbReference type="Rhea" id="RHEA-COMP:10188"/>
        <dbReference type="Rhea" id="RHEA-COMP:10189"/>
        <dbReference type="ChEBI" id="CHEBI:57856"/>
        <dbReference type="ChEBI" id="CHEBI:59789"/>
        <dbReference type="ChEBI" id="CHEBI:74269"/>
        <dbReference type="ChEBI" id="CHEBI:74480"/>
        <dbReference type="EC" id="2.1.1.33"/>
    </reaction>
</comment>
<comment type="caution">
    <text evidence="8">The sequence shown here is derived from an EMBL/GenBank/DDBJ whole genome shotgun (WGS) entry which is preliminary data.</text>
</comment>
<dbReference type="EMBL" id="BAABIA010000001">
    <property type="protein sequence ID" value="GAA5134521.1"/>
    <property type="molecule type" value="Genomic_DNA"/>
</dbReference>
<feature type="binding site" evidence="7">
    <location>
        <position position="54"/>
    </location>
    <ligand>
        <name>S-adenosyl-L-methionine</name>
        <dbReference type="ChEBI" id="CHEBI:59789"/>
    </ligand>
</feature>
<sequence>MSLFIPPDYFRELAAHEIFPDPARPLEVELGCGDGTFLVGMAKEHPERDFLGVERMLGRVSKTSRKINRERLTNAHVMRLESGYTTGWLLPTGGVSRLHLLCPDPWPKKRHAARRLVNQDEFLSGLARILPPGGEFLLKTDDRVYFEDALASLGARPQFEQLDWPADAFFYPTTDFEQHWLESGREIHRARWRRVAD</sequence>
<feature type="binding site" evidence="7">
    <location>
        <position position="29"/>
    </location>
    <ligand>
        <name>S-adenosyl-L-methionine</name>
        <dbReference type="ChEBI" id="CHEBI:59789"/>
    </ligand>
</feature>
<feature type="binding site" evidence="7">
    <location>
        <position position="108"/>
    </location>
    <ligand>
        <name>substrate</name>
    </ligand>
</feature>
<evidence type="ECO:0000256" key="4">
    <source>
        <dbReference type="ARBA" id="ARBA00022679"/>
    </source>
</evidence>
<evidence type="ECO:0000256" key="7">
    <source>
        <dbReference type="HAMAP-Rule" id="MF_01057"/>
    </source>
</evidence>
<evidence type="ECO:0000256" key="6">
    <source>
        <dbReference type="ARBA" id="ARBA00022694"/>
    </source>
</evidence>
<dbReference type="Pfam" id="PF02390">
    <property type="entry name" value="Methyltransf_4"/>
    <property type="match status" value="1"/>
</dbReference>
<evidence type="ECO:0000256" key="2">
    <source>
        <dbReference type="ARBA" id="ARBA00003015"/>
    </source>
</evidence>
<comment type="function">
    <text evidence="2 7">Catalyzes the formation of N(7)-methylguanine at position 46 (m7G46) in tRNA.</text>
</comment>
<evidence type="ECO:0000256" key="3">
    <source>
        <dbReference type="ARBA" id="ARBA00022603"/>
    </source>
</evidence>
<evidence type="ECO:0000313" key="8">
    <source>
        <dbReference type="EMBL" id="GAA5134521.1"/>
    </source>
</evidence>
<dbReference type="Gene3D" id="3.40.50.150">
    <property type="entry name" value="Vaccinia Virus protein VP39"/>
    <property type="match status" value="1"/>
</dbReference>
<dbReference type="RefSeq" id="WP_345734931.1">
    <property type="nucleotide sequence ID" value="NZ_BAABIA010000001.1"/>
</dbReference>
<feature type="binding site" evidence="7">
    <location>
        <position position="141"/>
    </location>
    <ligand>
        <name>substrate</name>
    </ligand>
</feature>
<protein>
    <recommendedName>
        <fullName evidence="7">tRNA (guanine-N(7)-)-methyltransferase</fullName>
        <ecNumber evidence="7">2.1.1.33</ecNumber>
    </recommendedName>
    <alternativeName>
        <fullName evidence="7">tRNA (guanine(46)-N(7))-methyltransferase</fullName>
    </alternativeName>
    <alternativeName>
        <fullName evidence="7">tRNA(m7G46)-methyltransferase</fullName>
    </alternativeName>
</protein>
<dbReference type="NCBIfam" id="TIGR00091">
    <property type="entry name" value="tRNA (guanosine(46)-N7)-methyltransferase TrmB"/>
    <property type="match status" value="1"/>
</dbReference>
<keyword evidence="5 7" id="KW-0949">S-adenosyl-L-methionine</keyword>
<comment type="pathway">
    <text evidence="7">tRNA modification; N(7)-methylguanine-tRNA biosynthesis.</text>
</comment>
<gene>
    <name evidence="7 8" type="primary">trmB</name>
    <name evidence="8" type="ORF">GCM10023213_06410</name>
</gene>
<dbReference type="InterPro" id="IPR029063">
    <property type="entry name" value="SAM-dependent_MTases_sf"/>
</dbReference>
<reference evidence="9" key="1">
    <citation type="journal article" date="2019" name="Int. J. Syst. Evol. Microbiol.">
        <title>The Global Catalogue of Microorganisms (GCM) 10K type strain sequencing project: providing services to taxonomists for standard genome sequencing and annotation.</title>
        <authorList>
            <consortium name="The Broad Institute Genomics Platform"/>
            <consortium name="The Broad Institute Genome Sequencing Center for Infectious Disease"/>
            <person name="Wu L."/>
            <person name="Ma J."/>
        </authorList>
    </citation>
    <scope>NUCLEOTIDE SEQUENCE [LARGE SCALE GENOMIC DNA]</scope>
    <source>
        <strain evidence="9">JCM 18053</strain>
    </source>
</reference>
<dbReference type="InterPro" id="IPR003358">
    <property type="entry name" value="tRNA_(Gua-N-7)_MeTrfase_Trmb"/>
</dbReference>
<evidence type="ECO:0000313" key="9">
    <source>
        <dbReference type="Proteomes" id="UP001499852"/>
    </source>
</evidence>
<dbReference type="PROSITE" id="PS51625">
    <property type="entry name" value="SAM_MT_TRMB"/>
    <property type="match status" value="1"/>
</dbReference>
<organism evidence="8 9">
    <name type="scientific">Prosthecobacter algae</name>
    <dbReference type="NCBI Taxonomy" id="1144682"/>
    <lineage>
        <taxon>Bacteria</taxon>
        <taxon>Pseudomonadati</taxon>
        <taxon>Verrucomicrobiota</taxon>
        <taxon>Verrucomicrobiia</taxon>
        <taxon>Verrucomicrobiales</taxon>
        <taxon>Verrucomicrobiaceae</taxon>
        <taxon>Prosthecobacter</taxon>
    </lineage>
</organism>
<dbReference type="InterPro" id="IPR055361">
    <property type="entry name" value="tRNA_methyltr_TrmB_bact"/>
</dbReference>
<comment type="caution">
    <text evidence="7">Lacks conserved residue(s) required for the propagation of feature annotation.</text>
</comment>
<feature type="binding site" evidence="7">
    <location>
        <position position="104"/>
    </location>
    <ligand>
        <name>S-adenosyl-L-methionine</name>
        <dbReference type="ChEBI" id="CHEBI:59789"/>
    </ligand>
</feature>
<evidence type="ECO:0000256" key="5">
    <source>
        <dbReference type="ARBA" id="ARBA00022691"/>
    </source>
</evidence>
<dbReference type="HAMAP" id="MF_01057">
    <property type="entry name" value="tRNA_methyltr_TrmB"/>
    <property type="match status" value="1"/>
</dbReference>